<protein>
    <submittedName>
        <fullName evidence="1">Uncharacterized protein</fullName>
    </submittedName>
</protein>
<comment type="caution">
    <text evidence="1">The sequence shown here is derived from an EMBL/GenBank/DDBJ whole genome shotgun (WGS) entry which is preliminary data.</text>
</comment>
<proteinExistence type="predicted"/>
<dbReference type="AlphaFoldDB" id="A0ABD1SL07"/>
<reference evidence="2" key="1">
    <citation type="submission" date="2024-07" db="EMBL/GenBank/DDBJ databases">
        <title>Two chromosome-level genome assemblies of Korean endemic species Abeliophyllum distichum and Forsythia ovata (Oleaceae).</title>
        <authorList>
            <person name="Jang H."/>
        </authorList>
    </citation>
    <scope>NUCLEOTIDE SEQUENCE [LARGE SCALE GENOMIC DNA]</scope>
</reference>
<name>A0ABD1SL07_9LAMI</name>
<evidence type="ECO:0000313" key="2">
    <source>
        <dbReference type="Proteomes" id="UP001604277"/>
    </source>
</evidence>
<organism evidence="1 2">
    <name type="scientific">Forsythia ovata</name>
    <dbReference type="NCBI Taxonomy" id="205694"/>
    <lineage>
        <taxon>Eukaryota</taxon>
        <taxon>Viridiplantae</taxon>
        <taxon>Streptophyta</taxon>
        <taxon>Embryophyta</taxon>
        <taxon>Tracheophyta</taxon>
        <taxon>Spermatophyta</taxon>
        <taxon>Magnoliopsida</taxon>
        <taxon>eudicotyledons</taxon>
        <taxon>Gunneridae</taxon>
        <taxon>Pentapetalae</taxon>
        <taxon>asterids</taxon>
        <taxon>lamiids</taxon>
        <taxon>Lamiales</taxon>
        <taxon>Oleaceae</taxon>
        <taxon>Forsythieae</taxon>
        <taxon>Forsythia</taxon>
    </lineage>
</organism>
<dbReference type="Proteomes" id="UP001604277">
    <property type="component" value="Unassembled WGS sequence"/>
</dbReference>
<keyword evidence="2" id="KW-1185">Reference proteome</keyword>
<accession>A0ABD1SL07</accession>
<dbReference type="EMBL" id="JBFOLJ010000010">
    <property type="protein sequence ID" value="KAL2501407.1"/>
    <property type="molecule type" value="Genomic_DNA"/>
</dbReference>
<sequence length="112" mass="12127">MKKMKGMAAPALSGFSGNGEKVERDILIITSGGLWIPVRSSNCDCAASGYIHGGLKENNAKIVPLQNFEDVLGFLLTPKLKMKPDSRAYNPDTKAVTNYILLTSALTELQLE</sequence>
<gene>
    <name evidence="1" type="ORF">Fot_35255</name>
</gene>
<evidence type="ECO:0000313" key="1">
    <source>
        <dbReference type="EMBL" id="KAL2501407.1"/>
    </source>
</evidence>